<dbReference type="GO" id="GO:0000976">
    <property type="term" value="F:transcription cis-regulatory region binding"/>
    <property type="evidence" value="ECO:0007669"/>
    <property type="project" value="TreeGrafter"/>
</dbReference>
<proteinExistence type="predicted"/>
<dbReference type="CDD" id="cd01392">
    <property type="entry name" value="HTH_LacI"/>
    <property type="match status" value="1"/>
</dbReference>
<dbReference type="PANTHER" id="PTHR30146:SF154">
    <property type="entry name" value="TRANSCRIPTION REGULATOR, MEMBER OF GALR FAMILY"/>
    <property type="match status" value="1"/>
</dbReference>
<dbReference type="Proteomes" id="UP000002979">
    <property type="component" value="Unassembled WGS sequence"/>
</dbReference>
<evidence type="ECO:0000256" key="2">
    <source>
        <dbReference type="ARBA" id="ARBA00023125"/>
    </source>
</evidence>
<dbReference type="EMBL" id="AAVN02000007">
    <property type="protein sequence ID" value="EBA39078.1"/>
    <property type="molecule type" value="Genomic_DNA"/>
</dbReference>
<reference evidence="5 6" key="1">
    <citation type="submission" date="2007-01" db="EMBL/GenBank/DDBJ databases">
        <title>Draft genome sequence of Collinsella aerofaciens (ATCC 25986).</title>
        <authorList>
            <person name="Sudarsanam P."/>
            <person name="Ley R."/>
            <person name="Guruge J."/>
            <person name="Turnbaugh P.J."/>
            <person name="Mahowald M."/>
            <person name="Liep D."/>
            <person name="Gordon J."/>
        </authorList>
    </citation>
    <scope>NUCLEOTIDE SEQUENCE [LARGE SCALE GENOMIC DNA]</scope>
    <source>
        <strain evidence="6">ATCC 25986 / DSM 3979 / JCM 10188 / KCTC 3647 / NCTC 11838 / VPI 1003</strain>
    </source>
</reference>
<dbReference type="Gene3D" id="3.40.50.2300">
    <property type="match status" value="2"/>
</dbReference>
<accession>A4EB74</accession>
<dbReference type="SMART" id="SM00354">
    <property type="entry name" value="HTH_LACI"/>
    <property type="match status" value="1"/>
</dbReference>
<dbReference type="PANTHER" id="PTHR30146">
    <property type="entry name" value="LACI-RELATED TRANSCRIPTIONAL REPRESSOR"/>
    <property type="match status" value="1"/>
</dbReference>
<keyword evidence="2" id="KW-0238">DNA-binding</keyword>
<protein>
    <submittedName>
        <fullName evidence="5">Transcriptional regulator, LacI family</fullName>
    </submittedName>
</protein>
<dbReference type="Gene3D" id="1.10.260.40">
    <property type="entry name" value="lambda repressor-like DNA-binding domains"/>
    <property type="match status" value="1"/>
</dbReference>
<evidence type="ECO:0000256" key="3">
    <source>
        <dbReference type="ARBA" id="ARBA00023163"/>
    </source>
</evidence>
<evidence type="ECO:0000313" key="6">
    <source>
        <dbReference type="Proteomes" id="UP000002979"/>
    </source>
</evidence>
<name>A4EB74_COLAA</name>
<dbReference type="Pfam" id="PF00356">
    <property type="entry name" value="LacI"/>
    <property type="match status" value="1"/>
</dbReference>
<dbReference type="InterPro" id="IPR046335">
    <property type="entry name" value="LacI/GalR-like_sensor"/>
</dbReference>
<sequence>MLENAHLSEGVAVAKQRVTIADVAREAGTSTASVSYYLNDKREKLSEKTQNKIARVIKELGYVPNAQAQTLTGKQTHVIAIIILDNTNKWAGLVLNGMEQVMLPAGYQTVVCTSNFNPETELMYVDKMLSLGVDGFIIQPTANFKAVHDRIRRAGKPVVFFDAAIYSPGTSWIKTNLYDGVYNATQALLDAGYEDFFSIAANMTEMRTRMERFQGYAEALAANGQLYKAIPIDHNKPSINELTEYFKFKFNPAKRTLIFVQNQWALPRVYKALQPMAHLLPQQIGLLGLNCEDWTNLTTPTVSTIIEPVDQEGREAAEMLLALLDGSSEPGEQRILECKLNWLDSTSI</sequence>
<feature type="domain" description="HTH lacI-type" evidence="4">
    <location>
        <begin position="18"/>
        <end position="73"/>
    </location>
</feature>
<dbReference type="PROSITE" id="PS50932">
    <property type="entry name" value="HTH_LACI_2"/>
    <property type="match status" value="1"/>
</dbReference>
<reference evidence="5 6" key="2">
    <citation type="submission" date="2007-04" db="EMBL/GenBank/DDBJ databases">
        <authorList>
            <person name="Fulton L."/>
            <person name="Clifton S."/>
            <person name="Fulton B."/>
            <person name="Xu J."/>
            <person name="Minx P."/>
            <person name="Mardis E.R."/>
            <person name="Wilson R.K."/>
        </authorList>
    </citation>
    <scope>NUCLEOTIDE SEQUENCE [LARGE SCALE GENOMIC DNA]</scope>
    <source>
        <strain evidence="6">ATCC 25986 / DSM 3979 / JCM 10188 / KCTC 3647 / NCTC 11838 / VPI 1003</strain>
    </source>
</reference>
<dbReference type="AlphaFoldDB" id="A4EB74"/>
<keyword evidence="1" id="KW-0805">Transcription regulation</keyword>
<evidence type="ECO:0000256" key="1">
    <source>
        <dbReference type="ARBA" id="ARBA00023015"/>
    </source>
</evidence>
<evidence type="ECO:0000259" key="4">
    <source>
        <dbReference type="PROSITE" id="PS50932"/>
    </source>
</evidence>
<dbReference type="CDD" id="cd06283">
    <property type="entry name" value="PBP1_RegR_EndR_KdgR-like"/>
    <property type="match status" value="1"/>
</dbReference>
<evidence type="ECO:0000313" key="5">
    <source>
        <dbReference type="EMBL" id="EBA39078.1"/>
    </source>
</evidence>
<organism evidence="5 6">
    <name type="scientific">Collinsella aerofaciens (strain ATCC 25986 / DSM 3979 / JCM 10188 / KCTC 3647 / NCTC 11838 / VPI 1003)</name>
    <dbReference type="NCBI Taxonomy" id="411903"/>
    <lineage>
        <taxon>Bacteria</taxon>
        <taxon>Bacillati</taxon>
        <taxon>Actinomycetota</taxon>
        <taxon>Coriobacteriia</taxon>
        <taxon>Coriobacteriales</taxon>
        <taxon>Coriobacteriaceae</taxon>
        <taxon>Collinsella</taxon>
    </lineage>
</organism>
<dbReference type="InterPro" id="IPR010982">
    <property type="entry name" value="Lambda_DNA-bd_dom_sf"/>
</dbReference>
<dbReference type="SUPFAM" id="SSF47413">
    <property type="entry name" value="lambda repressor-like DNA-binding domains"/>
    <property type="match status" value="1"/>
</dbReference>
<dbReference type="InterPro" id="IPR028082">
    <property type="entry name" value="Peripla_BP_I"/>
</dbReference>
<dbReference type="SUPFAM" id="SSF53822">
    <property type="entry name" value="Periplasmic binding protein-like I"/>
    <property type="match status" value="1"/>
</dbReference>
<dbReference type="Pfam" id="PF13377">
    <property type="entry name" value="Peripla_BP_3"/>
    <property type="match status" value="1"/>
</dbReference>
<keyword evidence="3" id="KW-0804">Transcription</keyword>
<dbReference type="InterPro" id="IPR000843">
    <property type="entry name" value="HTH_LacI"/>
</dbReference>
<dbReference type="GO" id="GO:0003700">
    <property type="term" value="F:DNA-binding transcription factor activity"/>
    <property type="evidence" value="ECO:0007669"/>
    <property type="project" value="TreeGrafter"/>
</dbReference>
<comment type="caution">
    <text evidence="5">The sequence shown here is derived from an EMBL/GenBank/DDBJ whole genome shotgun (WGS) entry which is preliminary data.</text>
</comment>
<gene>
    <name evidence="5" type="ORF">COLAER_01690</name>
</gene>